<organism evidence="1 2">
    <name type="scientific">Salinicola rhizosphaerae</name>
    <dbReference type="NCBI Taxonomy" id="1443141"/>
    <lineage>
        <taxon>Bacteria</taxon>
        <taxon>Pseudomonadati</taxon>
        <taxon>Pseudomonadota</taxon>
        <taxon>Gammaproteobacteria</taxon>
        <taxon>Oceanospirillales</taxon>
        <taxon>Halomonadaceae</taxon>
        <taxon>Salinicola</taxon>
    </lineage>
</organism>
<dbReference type="RefSeq" id="WP_189444628.1">
    <property type="nucleotide sequence ID" value="NZ_BMZI01000004.1"/>
</dbReference>
<dbReference type="Pfam" id="PF12261">
    <property type="entry name" value="T_hemolysin"/>
    <property type="match status" value="1"/>
</dbReference>
<evidence type="ECO:0008006" key="3">
    <source>
        <dbReference type="Google" id="ProtNLM"/>
    </source>
</evidence>
<accession>A0ABQ3E332</accession>
<sequence length="216" mass="23786">MPEPSFKSFSRALVWREVGGTERTDAESFIAKTYREQHGAAIHHFAPRLFALWEGSEIQAAVGARRADPSPLFLESYLQVPIEQALAEALTQPVQRAALAEIGNLATRRPGLAVPLIVSLIETLVAEECRWLAFTATAAVRNGFRRLGLDVRQLAEADPTRLGPTVEEWGNYYLHRPWVMGGDLVAAWHQLGARGFRLPPTTVPAAVSRNKGDSHA</sequence>
<keyword evidence="2" id="KW-1185">Reference proteome</keyword>
<evidence type="ECO:0000313" key="1">
    <source>
        <dbReference type="EMBL" id="GHB21885.1"/>
    </source>
</evidence>
<proteinExistence type="predicted"/>
<evidence type="ECO:0000313" key="2">
    <source>
        <dbReference type="Proteomes" id="UP000646745"/>
    </source>
</evidence>
<dbReference type="EMBL" id="BMZI01000004">
    <property type="protein sequence ID" value="GHB21885.1"/>
    <property type="molecule type" value="Genomic_DNA"/>
</dbReference>
<gene>
    <name evidence="1" type="ORF">GCM10009038_20980</name>
</gene>
<comment type="caution">
    <text evidence="1">The sequence shown here is derived from an EMBL/GenBank/DDBJ whole genome shotgun (WGS) entry which is preliminary data.</text>
</comment>
<name>A0ABQ3E332_9GAMM</name>
<protein>
    <recommendedName>
        <fullName evidence="3">Thermostable hemolysin</fullName>
    </recommendedName>
</protein>
<dbReference type="InterPro" id="IPR022050">
    <property type="entry name" value="T_hemolysin"/>
</dbReference>
<dbReference type="Proteomes" id="UP000646745">
    <property type="component" value="Unassembled WGS sequence"/>
</dbReference>
<reference evidence="2" key="1">
    <citation type="journal article" date="2019" name="Int. J. Syst. Evol. Microbiol.">
        <title>The Global Catalogue of Microorganisms (GCM) 10K type strain sequencing project: providing services to taxonomists for standard genome sequencing and annotation.</title>
        <authorList>
            <consortium name="The Broad Institute Genomics Platform"/>
            <consortium name="The Broad Institute Genome Sequencing Center for Infectious Disease"/>
            <person name="Wu L."/>
            <person name="Ma J."/>
        </authorList>
    </citation>
    <scope>NUCLEOTIDE SEQUENCE [LARGE SCALE GENOMIC DNA]</scope>
    <source>
        <strain evidence="2">KCTC 32998</strain>
    </source>
</reference>